<organism evidence="2 3">
    <name type="scientific">Astyanax mexicanus</name>
    <name type="common">Blind cave fish</name>
    <name type="synonym">Astyanax fasciatus mexicanus</name>
    <dbReference type="NCBI Taxonomy" id="7994"/>
    <lineage>
        <taxon>Eukaryota</taxon>
        <taxon>Metazoa</taxon>
        <taxon>Chordata</taxon>
        <taxon>Craniata</taxon>
        <taxon>Vertebrata</taxon>
        <taxon>Euteleostomi</taxon>
        <taxon>Actinopterygii</taxon>
        <taxon>Neopterygii</taxon>
        <taxon>Teleostei</taxon>
        <taxon>Ostariophysi</taxon>
        <taxon>Characiformes</taxon>
        <taxon>Characoidei</taxon>
        <taxon>Acestrorhamphidae</taxon>
        <taxon>Acestrorhamphinae</taxon>
        <taxon>Astyanax</taxon>
    </lineage>
</organism>
<gene>
    <name evidence="2" type="ORF">AMEX_G13112</name>
</gene>
<dbReference type="AlphaFoldDB" id="A0A8T2LK08"/>
<keyword evidence="1" id="KW-0175">Coiled coil</keyword>
<evidence type="ECO:0000256" key="1">
    <source>
        <dbReference type="SAM" id="Coils"/>
    </source>
</evidence>
<accession>A0A8T2LK08</accession>
<reference evidence="2 3" key="1">
    <citation type="submission" date="2021-07" db="EMBL/GenBank/DDBJ databases">
        <authorList>
            <person name="Imarazene B."/>
            <person name="Zahm M."/>
            <person name="Klopp C."/>
            <person name="Cabau C."/>
            <person name="Beille S."/>
            <person name="Jouanno E."/>
            <person name="Castinel A."/>
            <person name="Lluch J."/>
            <person name="Gil L."/>
            <person name="Kuchtly C."/>
            <person name="Lopez Roques C."/>
            <person name="Donnadieu C."/>
            <person name="Parrinello H."/>
            <person name="Journot L."/>
            <person name="Du K."/>
            <person name="Schartl M."/>
            <person name="Retaux S."/>
            <person name="Guiguen Y."/>
        </authorList>
    </citation>
    <scope>NUCLEOTIDE SEQUENCE [LARGE SCALE GENOMIC DNA]</scope>
    <source>
        <strain evidence="2">Pach_M1</strain>
        <tissue evidence="2">Testis</tissue>
    </source>
</reference>
<comment type="caution">
    <text evidence="2">The sequence shown here is derived from an EMBL/GenBank/DDBJ whole genome shotgun (WGS) entry which is preliminary data.</text>
</comment>
<protein>
    <submittedName>
        <fullName evidence="2">Vicilin-like seed storage protein</fullName>
    </submittedName>
</protein>
<name>A0A8T2LK08_ASTMX</name>
<dbReference type="Proteomes" id="UP000752171">
    <property type="component" value="Unassembled WGS sequence"/>
</dbReference>
<sequence>MSELSMGTKEQLKAPEQKARYQVYAIDDEEQTDREQLHEQLYWLFKKIEARRKSEEMAKMPHKDSDRKYKITLEFIKKAQLEELRQFEEQQRAIRAWYQVQLSGYLEQLKVKRAQAEQKLKLEREALASWREKERRALEIKREKIKEADRKFEERRIAYRQKLEEKRVADAQKRANRALAAAQKRKEAALAEERKREEQRLELERKKEQKRRQEEERKAQEELMAEERKLQEQIYIKKRKKLEAQAELLSQRMQDYILQARLEQEEQMKAVTIADKWKHMQSVVFKKKEAKTRWQKAKISVMVGARLKTAIKK</sequence>
<proteinExistence type="predicted"/>
<dbReference type="EMBL" id="JAICCE010000010">
    <property type="protein sequence ID" value="KAG9272153.1"/>
    <property type="molecule type" value="Genomic_DNA"/>
</dbReference>
<evidence type="ECO:0000313" key="3">
    <source>
        <dbReference type="Proteomes" id="UP000752171"/>
    </source>
</evidence>
<feature type="coiled-coil region" evidence="1">
    <location>
        <begin position="106"/>
        <end position="259"/>
    </location>
</feature>
<evidence type="ECO:0000313" key="2">
    <source>
        <dbReference type="EMBL" id="KAG9272153.1"/>
    </source>
</evidence>